<protein>
    <recommendedName>
        <fullName evidence="1">Thioesterase domain-containing protein</fullName>
    </recommendedName>
</protein>
<feature type="domain" description="Thioesterase" evidence="1">
    <location>
        <begin position="89"/>
        <end position="176"/>
    </location>
</feature>
<dbReference type="InterPro" id="IPR006683">
    <property type="entry name" value="Thioestr_dom"/>
</dbReference>
<dbReference type="PANTHER" id="PTHR47260">
    <property type="entry name" value="UPF0644 PROTEIN PB2B4.06"/>
    <property type="match status" value="1"/>
</dbReference>
<dbReference type="Gene3D" id="3.10.129.10">
    <property type="entry name" value="Hotdog Thioesterase"/>
    <property type="match status" value="1"/>
</dbReference>
<dbReference type="Pfam" id="PF03061">
    <property type="entry name" value="4HBT"/>
    <property type="match status" value="1"/>
</dbReference>
<evidence type="ECO:0000259" key="1">
    <source>
        <dbReference type="Pfam" id="PF03061"/>
    </source>
</evidence>
<dbReference type="SUPFAM" id="SSF54637">
    <property type="entry name" value="Thioesterase/thiol ester dehydrase-isomerase"/>
    <property type="match status" value="1"/>
</dbReference>
<dbReference type="PANTHER" id="PTHR47260:SF3">
    <property type="entry name" value="THIOESTERASE FAMILY PROTEIN (AFU_ORTHOLOGUE AFUA_7G03960)"/>
    <property type="match status" value="1"/>
</dbReference>
<reference evidence="2" key="1">
    <citation type="journal article" date="2020" name="Stud. Mycol.">
        <title>101 Dothideomycetes genomes: a test case for predicting lifestyles and emergence of pathogens.</title>
        <authorList>
            <person name="Haridas S."/>
            <person name="Albert R."/>
            <person name="Binder M."/>
            <person name="Bloem J."/>
            <person name="Labutti K."/>
            <person name="Salamov A."/>
            <person name="Andreopoulos B."/>
            <person name="Baker S."/>
            <person name="Barry K."/>
            <person name="Bills G."/>
            <person name="Bluhm B."/>
            <person name="Cannon C."/>
            <person name="Castanera R."/>
            <person name="Culley D."/>
            <person name="Daum C."/>
            <person name="Ezra D."/>
            <person name="Gonzalez J."/>
            <person name="Henrissat B."/>
            <person name="Kuo A."/>
            <person name="Liang C."/>
            <person name="Lipzen A."/>
            <person name="Lutzoni F."/>
            <person name="Magnuson J."/>
            <person name="Mondo S."/>
            <person name="Nolan M."/>
            <person name="Ohm R."/>
            <person name="Pangilinan J."/>
            <person name="Park H.-J."/>
            <person name="Ramirez L."/>
            <person name="Alfaro M."/>
            <person name="Sun H."/>
            <person name="Tritt A."/>
            <person name="Yoshinaga Y."/>
            <person name="Zwiers L.-H."/>
            <person name="Turgeon B."/>
            <person name="Goodwin S."/>
            <person name="Spatafora J."/>
            <person name="Crous P."/>
            <person name="Grigoriev I."/>
        </authorList>
    </citation>
    <scope>NUCLEOTIDE SEQUENCE</scope>
    <source>
        <strain evidence="2">CBS 207.26</strain>
    </source>
</reference>
<dbReference type="InterPro" id="IPR052061">
    <property type="entry name" value="PTE-AB_protein"/>
</dbReference>
<proteinExistence type="predicted"/>
<dbReference type="InterPro" id="IPR029069">
    <property type="entry name" value="HotDog_dom_sf"/>
</dbReference>
<organism evidence="2 3">
    <name type="scientific">Zopfia rhizophila CBS 207.26</name>
    <dbReference type="NCBI Taxonomy" id="1314779"/>
    <lineage>
        <taxon>Eukaryota</taxon>
        <taxon>Fungi</taxon>
        <taxon>Dikarya</taxon>
        <taxon>Ascomycota</taxon>
        <taxon>Pezizomycotina</taxon>
        <taxon>Dothideomycetes</taxon>
        <taxon>Dothideomycetes incertae sedis</taxon>
        <taxon>Zopfiaceae</taxon>
        <taxon>Zopfia</taxon>
    </lineage>
</organism>
<dbReference type="CDD" id="cd03443">
    <property type="entry name" value="PaaI_thioesterase"/>
    <property type="match status" value="1"/>
</dbReference>
<accession>A0A6A6EL20</accession>
<name>A0A6A6EL20_9PEZI</name>
<dbReference type="EMBL" id="ML994617">
    <property type="protein sequence ID" value="KAF2191419.1"/>
    <property type="molecule type" value="Genomic_DNA"/>
</dbReference>
<evidence type="ECO:0000313" key="3">
    <source>
        <dbReference type="Proteomes" id="UP000800200"/>
    </source>
</evidence>
<dbReference type="OrthoDB" id="506431at2759"/>
<gene>
    <name evidence="2" type="ORF">K469DRAFT_720423</name>
</gene>
<keyword evidence="3" id="KW-1185">Reference proteome</keyword>
<dbReference type="Proteomes" id="UP000800200">
    <property type="component" value="Unassembled WGS sequence"/>
</dbReference>
<evidence type="ECO:0000313" key="2">
    <source>
        <dbReference type="EMBL" id="KAF2191419.1"/>
    </source>
</evidence>
<dbReference type="AlphaFoldDB" id="A0A6A6EL20"/>
<sequence>MAESIERFNQVRWCADMIKDPAWTPTNTASRVPKPSSEDSFFAETLGTNRTIRYLLTLRPTKLADEDPEIREVRTFMDLGDGLNGYPDICHGGFVATILDEILGVLITLNMEKRIKNARMGGPHSEPVPLYTAYLTTNYKKPVPTPGVILCTAKFVKQERNKTYVRGTIEDGQGTVYASGDGMFVEPRSKI</sequence>